<evidence type="ECO:0000313" key="2">
    <source>
        <dbReference type="EMBL" id="MBB3019550.1"/>
    </source>
</evidence>
<protein>
    <submittedName>
        <fullName evidence="2">Uncharacterized protein</fullName>
    </submittedName>
</protein>
<sequence>MTFRNSSLEPDVGNVGNGSAEALRRRCIPLFTVLLSLLAAMNVASVVFVLLE</sequence>
<feature type="transmembrane region" description="Helical" evidence="1">
    <location>
        <begin position="28"/>
        <end position="51"/>
    </location>
</feature>
<evidence type="ECO:0000256" key="1">
    <source>
        <dbReference type="SAM" id="Phobius"/>
    </source>
</evidence>
<evidence type="ECO:0000313" key="3">
    <source>
        <dbReference type="Proteomes" id="UP000532010"/>
    </source>
</evidence>
<keyword evidence="1" id="KW-0812">Transmembrane</keyword>
<keyword evidence="1" id="KW-1133">Transmembrane helix</keyword>
<dbReference type="AlphaFoldDB" id="A0A7W4YWK8"/>
<dbReference type="Proteomes" id="UP000532010">
    <property type="component" value="Unassembled WGS sequence"/>
</dbReference>
<organism evidence="2 3">
    <name type="scientific">Microvirga lupini</name>
    <dbReference type="NCBI Taxonomy" id="420324"/>
    <lineage>
        <taxon>Bacteria</taxon>
        <taxon>Pseudomonadati</taxon>
        <taxon>Pseudomonadota</taxon>
        <taxon>Alphaproteobacteria</taxon>
        <taxon>Hyphomicrobiales</taxon>
        <taxon>Methylobacteriaceae</taxon>
        <taxon>Microvirga</taxon>
    </lineage>
</organism>
<keyword evidence="3" id="KW-1185">Reference proteome</keyword>
<reference evidence="2 3" key="1">
    <citation type="submission" date="2020-08" db="EMBL/GenBank/DDBJ databases">
        <title>The Agave Microbiome: Exploring the role of microbial communities in plant adaptations to desert environments.</title>
        <authorList>
            <person name="Partida-Martinez L.P."/>
        </authorList>
    </citation>
    <scope>NUCLEOTIDE SEQUENCE [LARGE SCALE GENOMIC DNA]</scope>
    <source>
        <strain evidence="2 3">AT3.9</strain>
    </source>
</reference>
<gene>
    <name evidence="2" type="ORF">FHR70_002615</name>
</gene>
<keyword evidence="1" id="KW-0472">Membrane</keyword>
<dbReference type="EMBL" id="JACHWB010000003">
    <property type="protein sequence ID" value="MBB3019550.1"/>
    <property type="molecule type" value="Genomic_DNA"/>
</dbReference>
<proteinExistence type="predicted"/>
<comment type="caution">
    <text evidence="2">The sequence shown here is derived from an EMBL/GenBank/DDBJ whole genome shotgun (WGS) entry which is preliminary data.</text>
</comment>
<accession>A0A7W4YWK8</accession>
<name>A0A7W4YWK8_9HYPH</name>